<proteinExistence type="predicted"/>
<dbReference type="Proteomes" id="UP000007722">
    <property type="component" value="Chromosome"/>
</dbReference>
<dbReference type="STRING" id="456320.Mvol_0465"/>
<keyword evidence="2" id="KW-1185">Reference proteome</keyword>
<dbReference type="EMBL" id="CP002057">
    <property type="protein sequence ID" value="ADI36125.1"/>
    <property type="molecule type" value="Genomic_DNA"/>
</dbReference>
<dbReference type="HOGENOM" id="CLU_2597813_0_0_2"/>
<gene>
    <name evidence="1" type="ordered locus">Mvol_0465</name>
</gene>
<name>D7DSL5_METV3</name>
<sequence>MSKIVYIEYDEEKGTKEVKKQFAEEEVKDFMEVGDSVVNMFESMGVFSKFTGAGNIGDIINFIKQLLKTSKSINIVAIK</sequence>
<dbReference type="AlphaFoldDB" id="D7DSL5"/>
<evidence type="ECO:0000313" key="1">
    <source>
        <dbReference type="EMBL" id="ADI36125.1"/>
    </source>
</evidence>
<organism evidence="1 2">
    <name type="scientific">Methanococcus voltae (strain ATCC BAA-1334 / A3)</name>
    <dbReference type="NCBI Taxonomy" id="456320"/>
    <lineage>
        <taxon>Archaea</taxon>
        <taxon>Methanobacteriati</taxon>
        <taxon>Methanobacteriota</taxon>
        <taxon>Methanomada group</taxon>
        <taxon>Methanococci</taxon>
        <taxon>Methanococcales</taxon>
        <taxon>Methanococcaceae</taxon>
        <taxon>Methanococcus</taxon>
    </lineage>
</organism>
<protein>
    <submittedName>
        <fullName evidence="1">Uncharacterized protein</fullName>
    </submittedName>
</protein>
<evidence type="ECO:0000313" key="2">
    <source>
        <dbReference type="Proteomes" id="UP000007722"/>
    </source>
</evidence>
<dbReference type="KEGG" id="mvo:Mvol_0465"/>
<accession>D7DSL5</accession>
<dbReference type="InParanoid" id="D7DSL5"/>
<reference evidence="1 2" key="1">
    <citation type="submission" date="2010-05" db="EMBL/GenBank/DDBJ databases">
        <title>Complete sequence of Methanococcus voltae A3.</title>
        <authorList>
            <consortium name="US DOE Joint Genome Institute"/>
            <person name="Lucas S."/>
            <person name="Copeland A."/>
            <person name="Lapidus A."/>
            <person name="Cheng J.-F."/>
            <person name="Bruce D."/>
            <person name="Goodwin L."/>
            <person name="Pitluck S."/>
            <person name="Lowry S."/>
            <person name="Clum A."/>
            <person name="Land M."/>
            <person name="Hauser L."/>
            <person name="Kyrpides N."/>
            <person name="Mikhailova N."/>
            <person name="Whitman W.B."/>
            <person name="Woyke T."/>
        </authorList>
    </citation>
    <scope>NUCLEOTIDE SEQUENCE [LARGE SCALE GENOMIC DNA]</scope>
    <source>
        <strain evidence="2">ATCC BAA-1334 / A3</strain>
    </source>
</reference>